<dbReference type="InterPro" id="IPR012904">
    <property type="entry name" value="OGG_N"/>
</dbReference>
<dbReference type="SUPFAM" id="SSF57884">
    <property type="entry name" value="Ada DNA repair protein, N-terminal domain (N-Ada 10)"/>
    <property type="match status" value="1"/>
</dbReference>
<dbReference type="Gene3D" id="1.10.340.30">
    <property type="entry name" value="Hypothetical protein, domain 2"/>
    <property type="match status" value="1"/>
</dbReference>
<dbReference type="Gene3D" id="1.10.1670.10">
    <property type="entry name" value="Helix-hairpin-Helix base-excision DNA repair enzymes (C-terminal)"/>
    <property type="match status" value="1"/>
</dbReference>
<dbReference type="InterPro" id="IPR011257">
    <property type="entry name" value="DNA_glycosylase"/>
</dbReference>
<dbReference type="InterPro" id="IPR000035">
    <property type="entry name" value="Alkylbase_DNA_glycsylse_CS"/>
</dbReference>
<dbReference type="Proteomes" id="UP000264294">
    <property type="component" value="Unassembled WGS sequence"/>
</dbReference>
<keyword evidence="10" id="KW-1185">Reference proteome</keyword>
<evidence type="ECO:0000256" key="6">
    <source>
        <dbReference type="ARBA" id="ARBA00023159"/>
    </source>
</evidence>
<dbReference type="EC" id="3.2.2.21" evidence="3"/>
<dbReference type="Gene3D" id="3.30.310.20">
    <property type="entry name" value="DNA-3-methyladenine glycosylase AlkA, N-terminal domain"/>
    <property type="match status" value="1"/>
</dbReference>
<keyword evidence="5" id="KW-0378">Hydrolase</keyword>
<evidence type="ECO:0000256" key="5">
    <source>
        <dbReference type="ARBA" id="ARBA00022801"/>
    </source>
</evidence>
<comment type="catalytic activity">
    <reaction evidence="1">
        <text>Hydrolysis of alkylated DNA, releasing 3-methyladenine, 3-methylguanine, 7-methylguanine and 7-methyladenine.</text>
        <dbReference type="EC" id="3.2.2.21"/>
    </reaction>
</comment>
<dbReference type="InterPro" id="IPR051912">
    <property type="entry name" value="Alkylbase_DNA_Glycosylase/TA"/>
</dbReference>
<evidence type="ECO:0000256" key="4">
    <source>
        <dbReference type="ARBA" id="ARBA00022763"/>
    </source>
</evidence>
<gene>
    <name evidence="9" type="ORF">D0U04_06545</name>
</gene>
<dbReference type="InterPro" id="IPR003265">
    <property type="entry name" value="HhH-GPD_domain"/>
</dbReference>
<dbReference type="Gene3D" id="3.40.10.10">
    <property type="entry name" value="DNA Methylphosphotriester Repair Domain"/>
    <property type="match status" value="1"/>
</dbReference>
<evidence type="ECO:0000256" key="3">
    <source>
        <dbReference type="ARBA" id="ARBA00012000"/>
    </source>
</evidence>
<protein>
    <recommendedName>
        <fullName evidence="3">DNA-3-methyladenine glycosylase II</fullName>
        <ecNumber evidence="3">3.2.2.21</ecNumber>
    </recommendedName>
</protein>
<keyword evidence="4" id="KW-0227">DNA damage</keyword>
<feature type="domain" description="HhH-GPD" evidence="8">
    <location>
        <begin position="203"/>
        <end position="368"/>
    </location>
</feature>
<comment type="caution">
    <text evidence="9">The sequence shown here is derived from an EMBL/GenBank/DDBJ whole genome shotgun (WGS) entry which is preliminary data.</text>
</comment>
<evidence type="ECO:0000256" key="1">
    <source>
        <dbReference type="ARBA" id="ARBA00000086"/>
    </source>
</evidence>
<evidence type="ECO:0000313" key="10">
    <source>
        <dbReference type="Proteomes" id="UP000264294"/>
    </source>
</evidence>
<evidence type="ECO:0000256" key="2">
    <source>
        <dbReference type="ARBA" id="ARBA00010817"/>
    </source>
</evidence>
<dbReference type="SMART" id="SM00478">
    <property type="entry name" value="ENDO3c"/>
    <property type="match status" value="1"/>
</dbReference>
<dbReference type="SUPFAM" id="SSF48150">
    <property type="entry name" value="DNA-glycosylase"/>
    <property type="match status" value="1"/>
</dbReference>
<dbReference type="CDD" id="cd00056">
    <property type="entry name" value="ENDO3c"/>
    <property type="match status" value="1"/>
</dbReference>
<dbReference type="EMBL" id="QVOD01000005">
    <property type="protein sequence ID" value="RFT67748.1"/>
    <property type="molecule type" value="Genomic_DNA"/>
</dbReference>
<comment type="similarity">
    <text evidence="2">Belongs to the alkylbase DNA glycosidase AlkA family.</text>
</comment>
<dbReference type="InterPro" id="IPR037046">
    <property type="entry name" value="AlkA_N_sf"/>
</dbReference>
<dbReference type="InterPro" id="IPR004026">
    <property type="entry name" value="Ada_DNA_repair_Zn-bd"/>
</dbReference>
<dbReference type="RefSeq" id="WP_080743342.1">
    <property type="nucleotide sequence ID" value="NZ_JMQC01000008.1"/>
</dbReference>
<proteinExistence type="inferred from homology"/>
<evidence type="ECO:0000259" key="8">
    <source>
        <dbReference type="SMART" id="SM00478"/>
    </source>
</evidence>
<keyword evidence="7" id="KW-0234">DNA repair</keyword>
<dbReference type="Pfam" id="PF07934">
    <property type="entry name" value="OGG_N"/>
    <property type="match status" value="1"/>
</dbReference>
<dbReference type="Pfam" id="PF02805">
    <property type="entry name" value="Ada_Zn_binding"/>
    <property type="match status" value="1"/>
</dbReference>
<evidence type="ECO:0000256" key="7">
    <source>
        <dbReference type="ARBA" id="ARBA00023204"/>
    </source>
</evidence>
<keyword evidence="6" id="KW-0010">Activator</keyword>
<name>A0ABX9KYK0_9BACI</name>
<sequence>MTETIIPDEWDAPYFIGTKLSKDYCFPWCNQQKNSDAIIKFESRKLAEQAGYTSCKTCCPHLPYGAWKDDGNTLILIAPKEFSFKENVRYLSRSKNECMFRIEDNKIYRVVPIQGVNPLIETSINTAGNIQIRFLRDAIPSQKWIRAIVAKYVWEWFDLDINLIPFYNLAKYDPLLQKPIKDYYGLRNMGIPDLFEALCWGVLGQQINLAFAYTLKRRLVEQFGECIEWNGRKHWLFPSPEVIANIDVEDLAKLKMTTKKCEYLIGIAQLIAEEKLSKESLLQIKDFKQAEKLLTNIRGVGPWTANYVLMRCLRFPSAFPIDDVGLHNAIKFLTGAENKPTKNEIKEFASRWTNWESYATFYLWRVLY</sequence>
<reference evidence="9 10" key="1">
    <citation type="submission" date="2018-08" db="EMBL/GenBank/DDBJ databases">
        <title>Bacillus clarus sp. nov. strain PS00077A.</title>
        <authorList>
            <person name="Mendez Acevedo M."/>
            <person name="Carroll L."/>
            <person name="Mukherjee M."/>
            <person name="Wiedmann M."/>
            <person name="Kovac J."/>
        </authorList>
    </citation>
    <scope>NUCLEOTIDE SEQUENCE [LARGE SCALE GENOMIC DNA]</scope>
    <source>
        <strain evidence="9 10">PS00077A</strain>
    </source>
</reference>
<dbReference type="PROSITE" id="PS00516">
    <property type="entry name" value="ALKYLBASE_DNA_GLYCOS"/>
    <property type="match status" value="1"/>
</dbReference>
<dbReference type="PANTHER" id="PTHR43003:SF12">
    <property type="entry name" value="DNA-3-METHYLADENINE GLYCOSYLASE"/>
    <property type="match status" value="1"/>
</dbReference>
<dbReference type="InterPro" id="IPR023170">
    <property type="entry name" value="HhH_base_excis_C"/>
</dbReference>
<dbReference type="PANTHER" id="PTHR43003">
    <property type="entry name" value="DNA-3-METHYLADENINE GLYCOSYLASE"/>
    <property type="match status" value="1"/>
</dbReference>
<accession>A0ABX9KYK0</accession>
<evidence type="ECO:0000313" key="9">
    <source>
        <dbReference type="EMBL" id="RFT67748.1"/>
    </source>
</evidence>
<organism evidence="9 10">
    <name type="scientific">Bacillus clarus</name>
    <dbReference type="NCBI Taxonomy" id="2338372"/>
    <lineage>
        <taxon>Bacteria</taxon>
        <taxon>Bacillati</taxon>
        <taxon>Bacillota</taxon>
        <taxon>Bacilli</taxon>
        <taxon>Bacillales</taxon>
        <taxon>Bacillaceae</taxon>
        <taxon>Bacillus</taxon>
        <taxon>Bacillus cereus group</taxon>
    </lineage>
</organism>
<dbReference type="InterPro" id="IPR035451">
    <property type="entry name" value="Ada-like_dom_sf"/>
</dbReference>
<dbReference type="Pfam" id="PF00730">
    <property type="entry name" value="HhH-GPD"/>
    <property type="match status" value="1"/>
</dbReference>